<proteinExistence type="predicted"/>
<gene>
    <name evidence="1" type="ORF">I551_7336</name>
</gene>
<organism evidence="1 2">
    <name type="scientific">Mycobacterium ulcerans str. Harvey</name>
    <dbReference type="NCBI Taxonomy" id="1299332"/>
    <lineage>
        <taxon>Bacteria</taxon>
        <taxon>Bacillati</taxon>
        <taxon>Actinomycetota</taxon>
        <taxon>Actinomycetes</taxon>
        <taxon>Mycobacteriales</taxon>
        <taxon>Mycobacteriaceae</taxon>
        <taxon>Mycobacterium</taxon>
        <taxon>Mycobacterium ulcerans group</taxon>
    </lineage>
</organism>
<evidence type="ECO:0000313" key="2">
    <source>
        <dbReference type="Proteomes" id="UP000020681"/>
    </source>
</evidence>
<dbReference type="Proteomes" id="UP000020681">
    <property type="component" value="Unassembled WGS sequence"/>
</dbReference>
<evidence type="ECO:0000313" key="1">
    <source>
        <dbReference type="EMBL" id="EUA86224.1"/>
    </source>
</evidence>
<sequence length="37" mass="3648">MPGPGGVVLVGGRQEVGDRTKSAPGIDPGAIVFDRAA</sequence>
<comment type="caution">
    <text evidence="1">The sequence shown here is derived from an EMBL/GenBank/DDBJ whole genome shotgun (WGS) entry which is preliminary data.</text>
</comment>
<dbReference type="EMBL" id="JAOL01000179">
    <property type="protein sequence ID" value="EUA86224.1"/>
    <property type="molecule type" value="Genomic_DNA"/>
</dbReference>
<keyword evidence="2" id="KW-1185">Reference proteome</keyword>
<accession>A0ABN0QNI6</accession>
<protein>
    <submittedName>
        <fullName evidence="1">Uncharacterized protein</fullName>
    </submittedName>
</protein>
<reference evidence="1 2" key="1">
    <citation type="submission" date="2014-01" db="EMBL/GenBank/DDBJ databases">
        <authorList>
            <person name="Dobos K."/>
            <person name="Lenaerts A."/>
            <person name="Ordway D."/>
            <person name="DeGroote M.A."/>
            <person name="Parker T."/>
            <person name="Sizemore C."/>
            <person name="Tallon L.J."/>
            <person name="Sadzewicz L.K."/>
            <person name="Sengamalay N."/>
            <person name="Fraser C.M."/>
            <person name="Hine E."/>
            <person name="Shefchek K.A."/>
            <person name="Das S.P."/>
            <person name="Tettelin H."/>
        </authorList>
    </citation>
    <scope>NUCLEOTIDE SEQUENCE [LARGE SCALE GENOMIC DNA]</scope>
    <source>
        <strain evidence="1 2">Harvey</strain>
    </source>
</reference>
<name>A0ABN0QNI6_MYCUL</name>